<dbReference type="InterPro" id="IPR000447">
    <property type="entry name" value="G3P_DH_FAD-dep"/>
</dbReference>
<evidence type="ECO:0000256" key="5">
    <source>
        <dbReference type="ARBA" id="ARBA00023002"/>
    </source>
</evidence>
<dbReference type="AlphaFoldDB" id="A0A7R8WUU7"/>
<accession>A0A7R8WUU7</accession>
<evidence type="ECO:0000256" key="2">
    <source>
        <dbReference type="ARBA" id="ARBA00007330"/>
    </source>
</evidence>
<protein>
    <recommendedName>
        <fullName evidence="6">FAD dependent oxidoreductase domain-containing protein</fullName>
    </recommendedName>
</protein>
<feature type="domain" description="FAD dependent oxidoreductase" evidence="6">
    <location>
        <begin position="27"/>
        <end position="240"/>
    </location>
</feature>
<keyword evidence="5" id="KW-0560">Oxidoreductase</keyword>
<dbReference type="Gene3D" id="3.30.9.10">
    <property type="entry name" value="D-Amino Acid Oxidase, subunit A, domain 2"/>
    <property type="match status" value="1"/>
</dbReference>
<evidence type="ECO:0000256" key="3">
    <source>
        <dbReference type="ARBA" id="ARBA00022630"/>
    </source>
</evidence>
<comment type="cofactor">
    <cofactor evidence="1">
        <name>FAD</name>
        <dbReference type="ChEBI" id="CHEBI:57692"/>
    </cofactor>
</comment>
<evidence type="ECO:0000313" key="7">
    <source>
        <dbReference type="EMBL" id="CAD7234911.1"/>
    </source>
</evidence>
<evidence type="ECO:0000256" key="1">
    <source>
        <dbReference type="ARBA" id="ARBA00001974"/>
    </source>
</evidence>
<feature type="non-terminal residue" evidence="7">
    <location>
        <position position="298"/>
    </location>
</feature>
<dbReference type="Pfam" id="PF01266">
    <property type="entry name" value="DAO"/>
    <property type="match status" value="1"/>
</dbReference>
<proteinExistence type="inferred from homology"/>
<dbReference type="EMBL" id="OB670413">
    <property type="protein sequence ID" value="CAD7234911.1"/>
    <property type="molecule type" value="Genomic_DNA"/>
</dbReference>
<sequence>MGEDDLTHLDEILELHDLEMDKPAGVKGKDARQMLNPQKTLKKEPLLYNDDLIGSGYYAEYRTDDARLTIENIKKAGEYGAVAKNYHKVTGFLFNDGGRISGVTVHNEIDKTDSHFFAHTVISAAGPWVDDLARLDRPTFKSKLLLSKGVHVVFPHAKLPVRQSIYFDVSDGRMVFAIPRNQITYVGTTDTFYHGDLNDISCTTEDAEYLLKAVNEQFDIPHLGLEDIISTWAGLRPLIKEEGKNASEVSRKDEMFESETGLITIAGGRLYFEPTSVVDYMDVVIEEMQAHHGWSAER</sequence>
<keyword evidence="3" id="KW-0285">Flavoprotein</keyword>
<dbReference type="InterPro" id="IPR006076">
    <property type="entry name" value="FAD-dep_OxRdtase"/>
</dbReference>
<comment type="similarity">
    <text evidence="2">Belongs to the FAD-dependent glycerol-3-phosphate dehydrogenase family.</text>
</comment>
<evidence type="ECO:0000256" key="4">
    <source>
        <dbReference type="ARBA" id="ARBA00022827"/>
    </source>
</evidence>
<organism evidence="7">
    <name type="scientific">Cyprideis torosa</name>
    <dbReference type="NCBI Taxonomy" id="163714"/>
    <lineage>
        <taxon>Eukaryota</taxon>
        <taxon>Metazoa</taxon>
        <taxon>Ecdysozoa</taxon>
        <taxon>Arthropoda</taxon>
        <taxon>Crustacea</taxon>
        <taxon>Oligostraca</taxon>
        <taxon>Ostracoda</taxon>
        <taxon>Podocopa</taxon>
        <taxon>Podocopida</taxon>
        <taxon>Cytherocopina</taxon>
        <taxon>Cytheroidea</taxon>
        <taxon>Cytherideidae</taxon>
        <taxon>Cyprideis</taxon>
    </lineage>
</organism>
<gene>
    <name evidence="7" type="ORF">CTOB1V02_LOCUS12727</name>
</gene>
<keyword evidence="4" id="KW-0274">FAD</keyword>
<dbReference type="GO" id="GO:0004368">
    <property type="term" value="F:glycerol-3-phosphate dehydrogenase (quinone) activity"/>
    <property type="evidence" value="ECO:0007669"/>
    <property type="project" value="InterPro"/>
</dbReference>
<dbReference type="SUPFAM" id="SSF51905">
    <property type="entry name" value="FAD/NAD(P)-binding domain"/>
    <property type="match status" value="1"/>
</dbReference>
<dbReference type="InterPro" id="IPR036188">
    <property type="entry name" value="FAD/NAD-bd_sf"/>
</dbReference>
<evidence type="ECO:0000259" key="6">
    <source>
        <dbReference type="Pfam" id="PF01266"/>
    </source>
</evidence>
<dbReference type="GO" id="GO:0046168">
    <property type="term" value="P:glycerol-3-phosphate catabolic process"/>
    <property type="evidence" value="ECO:0007669"/>
    <property type="project" value="TreeGrafter"/>
</dbReference>
<dbReference type="OrthoDB" id="264015at2759"/>
<dbReference type="PANTHER" id="PTHR11985:SF35">
    <property type="entry name" value="ANAEROBIC GLYCEROL-3-PHOSPHATE DEHYDROGENASE SUBUNIT A"/>
    <property type="match status" value="1"/>
</dbReference>
<dbReference type="PANTHER" id="PTHR11985">
    <property type="entry name" value="GLYCEROL-3-PHOSPHATE DEHYDROGENASE"/>
    <property type="match status" value="1"/>
</dbReference>
<name>A0A7R8WUU7_9CRUS</name>
<reference evidence="7" key="1">
    <citation type="submission" date="2020-11" db="EMBL/GenBank/DDBJ databases">
        <authorList>
            <person name="Tran Van P."/>
        </authorList>
    </citation>
    <scope>NUCLEOTIDE SEQUENCE</scope>
</reference>